<evidence type="ECO:0000256" key="1">
    <source>
        <dbReference type="SAM" id="MobiDB-lite"/>
    </source>
</evidence>
<feature type="region of interest" description="Disordered" evidence="1">
    <location>
        <begin position="146"/>
        <end position="173"/>
    </location>
</feature>
<gene>
    <name evidence="3" type="ORF">CYCCA115_LOCUS17570</name>
</gene>
<feature type="compositionally biased region" description="Basic residues" evidence="1">
    <location>
        <begin position="156"/>
        <end position="166"/>
    </location>
</feature>
<evidence type="ECO:0000259" key="2">
    <source>
        <dbReference type="Pfam" id="PF20710"/>
    </source>
</evidence>
<evidence type="ECO:0000313" key="3">
    <source>
        <dbReference type="EMBL" id="CAJ1959146.1"/>
    </source>
</evidence>
<dbReference type="EMBL" id="CAKOGP040001980">
    <property type="protein sequence ID" value="CAJ1959146.1"/>
    <property type="molecule type" value="Genomic_DNA"/>
</dbReference>
<feature type="compositionally biased region" description="Basic and acidic residues" evidence="1">
    <location>
        <begin position="146"/>
        <end position="155"/>
    </location>
</feature>
<sequence length="214" mass="24321">MMTMMRTPSGLMVNHQRNVLALSDRQVKREEERVATSSPAFRTSAVESLRTTRDSSNIPGLSAADVLCGRDKISHAHIGNKRFRQIIEKNREEYQTAASRDAKTNITCRIVAMIRESGGRFLKQNETTNQWEDVGDGYAREKVSHALRSAKDPNRPRPKKPRKVTKHVPTPDEDAQFATVLGDQRKIFEQLLRKQNQGTESQEVANFPANFFEL</sequence>
<comment type="caution">
    <text evidence="3">The sequence shown here is derived from an EMBL/GenBank/DDBJ whole genome shotgun (WGS) entry which is preliminary data.</text>
</comment>
<dbReference type="InterPro" id="IPR049227">
    <property type="entry name" value="DUF6824"/>
</dbReference>
<dbReference type="Pfam" id="PF20710">
    <property type="entry name" value="DUF6824"/>
    <property type="match status" value="1"/>
</dbReference>
<name>A0AAD2G0F5_9STRA</name>
<protein>
    <recommendedName>
        <fullName evidence="2">DUF6824 domain-containing protein</fullName>
    </recommendedName>
</protein>
<dbReference type="AlphaFoldDB" id="A0AAD2G0F5"/>
<accession>A0AAD2G0F5</accession>
<proteinExistence type="predicted"/>
<evidence type="ECO:0000313" key="4">
    <source>
        <dbReference type="Proteomes" id="UP001295423"/>
    </source>
</evidence>
<dbReference type="Proteomes" id="UP001295423">
    <property type="component" value="Unassembled WGS sequence"/>
</dbReference>
<keyword evidence="4" id="KW-1185">Reference proteome</keyword>
<organism evidence="3 4">
    <name type="scientific">Cylindrotheca closterium</name>
    <dbReference type="NCBI Taxonomy" id="2856"/>
    <lineage>
        <taxon>Eukaryota</taxon>
        <taxon>Sar</taxon>
        <taxon>Stramenopiles</taxon>
        <taxon>Ochrophyta</taxon>
        <taxon>Bacillariophyta</taxon>
        <taxon>Bacillariophyceae</taxon>
        <taxon>Bacillariophycidae</taxon>
        <taxon>Bacillariales</taxon>
        <taxon>Bacillariaceae</taxon>
        <taxon>Cylindrotheca</taxon>
    </lineage>
</organism>
<feature type="domain" description="DUF6824" evidence="2">
    <location>
        <begin position="65"/>
        <end position="148"/>
    </location>
</feature>
<reference evidence="3" key="1">
    <citation type="submission" date="2023-08" db="EMBL/GenBank/DDBJ databases">
        <authorList>
            <person name="Audoor S."/>
            <person name="Bilcke G."/>
        </authorList>
    </citation>
    <scope>NUCLEOTIDE SEQUENCE</scope>
</reference>
<feature type="region of interest" description="Disordered" evidence="1">
    <location>
        <begin position="30"/>
        <end position="56"/>
    </location>
</feature>